<dbReference type="InterPro" id="IPR019748">
    <property type="entry name" value="FERM_central"/>
</dbReference>
<feature type="non-terminal residue" evidence="11">
    <location>
        <position position="2686"/>
    </location>
</feature>
<feature type="compositionally biased region" description="Basic and acidic residues" evidence="7">
    <location>
        <begin position="1757"/>
        <end position="1766"/>
    </location>
</feature>
<dbReference type="PROSITE" id="PS51016">
    <property type="entry name" value="MYTH4"/>
    <property type="match status" value="2"/>
</dbReference>
<dbReference type="Pfam" id="PF00784">
    <property type="entry name" value="MyTH4"/>
    <property type="match status" value="2"/>
</dbReference>
<feature type="compositionally biased region" description="Low complexity" evidence="7">
    <location>
        <begin position="1107"/>
        <end position="1119"/>
    </location>
</feature>
<dbReference type="SUPFAM" id="SSF50729">
    <property type="entry name" value="PH domain-like"/>
    <property type="match status" value="2"/>
</dbReference>
<dbReference type="PANTHER" id="PTHR46049">
    <property type="entry name" value="AGAP003327-PA"/>
    <property type="match status" value="1"/>
</dbReference>
<evidence type="ECO:0000259" key="8">
    <source>
        <dbReference type="PROSITE" id="PS50057"/>
    </source>
</evidence>
<dbReference type="EMBL" id="JAIFTH010000109">
    <property type="protein sequence ID" value="KAG9510621.1"/>
    <property type="molecule type" value="Genomic_DNA"/>
</dbReference>
<keyword evidence="1 5" id="KW-0547">Nucleotide-binding</keyword>
<evidence type="ECO:0000259" key="10">
    <source>
        <dbReference type="PROSITE" id="PS51456"/>
    </source>
</evidence>
<comment type="caution">
    <text evidence="11">The sequence shown here is derived from an EMBL/GenBank/DDBJ whole genome shotgun (WGS) entry which is preliminary data.</text>
</comment>
<dbReference type="PRINTS" id="PR00193">
    <property type="entry name" value="MYOSINHEAVY"/>
</dbReference>
<keyword evidence="4 5" id="KW-0505">Motor protein</keyword>
<dbReference type="InterPro" id="IPR051724">
    <property type="entry name" value="Actin_motor_Myosin"/>
</dbReference>
<dbReference type="SUPFAM" id="SSF54236">
    <property type="entry name" value="Ubiquitin-like"/>
    <property type="match status" value="2"/>
</dbReference>
<evidence type="ECO:0000256" key="6">
    <source>
        <dbReference type="SAM" id="Coils"/>
    </source>
</evidence>
<protein>
    <submittedName>
        <fullName evidence="11">Myosin-I heavy chain</fullName>
    </submittedName>
</protein>
<dbReference type="PROSITE" id="PS50096">
    <property type="entry name" value="IQ"/>
    <property type="match status" value="2"/>
</dbReference>
<evidence type="ECO:0000256" key="3">
    <source>
        <dbReference type="ARBA" id="ARBA00023123"/>
    </source>
</evidence>
<keyword evidence="2 5" id="KW-0067">ATP-binding</keyword>
<dbReference type="InterPro" id="IPR029071">
    <property type="entry name" value="Ubiquitin-like_domsf"/>
</dbReference>
<dbReference type="CDD" id="cd14473">
    <property type="entry name" value="FERM_B-lobe"/>
    <property type="match status" value="2"/>
</dbReference>
<dbReference type="InterPro" id="IPR000048">
    <property type="entry name" value="IQ_motif_EF-hand-BS"/>
</dbReference>
<keyword evidence="5" id="KW-0009">Actin-binding</keyword>
<dbReference type="InterPro" id="IPR019749">
    <property type="entry name" value="Band_41_domain"/>
</dbReference>
<dbReference type="Pfam" id="PF00063">
    <property type="entry name" value="Myosin_head"/>
    <property type="match status" value="2"/>
</dbReference>
<dbReference type="Pfam" id="PF00373">
    <property type="entry name" value="FERM_M"/>
    <property type="match status" value="2"/>
</dbReference>
<name>A0ABQ7SB46_9ACAR</name>
<dbReference type="PANTHER" id="PTHR46049:SF5">
    <property type="entry name" value="PLECKSTRIN HOMOLOGY DOMAIN-CONTAINING FAMILY H MEMBER 3"/>
    <property type="match status" value="1"/>
</dbReference>
<feature type="compositionally biased region" description="Polar residues" evidence="7">
    <location>
        <begin position="1127"/>
        <end position="1143"/>
    </location>
</feature>
<feature type="binding site" evidence="5">
    <location>
        <begin position="107"/>
        <end position="114"/>
    </location>
    <ligand>
        <name>ATP</name>
        <dbReference type="ChEBI" id="CHEBI:30616"/>
    </ligand>
</feature>
<dbReference type="InterPro" id="IPR036961">
    <property type="entry name" value="Kinesin_motor_dom_sf"/>
</dbReference>
<feature type="domain" description="FERM" evidence="8">
    <location>
        <begin position="1581"/>
        <end position="1941"/>
    </location>
</feature>
<feature type="region of interest" description="Disordered" evidence="7">
    <location>
        <begin position="1174"/>
        <end position="1202"/>
    </location>
</feature>
<dbReference type="CDD" id="cd17208">
    <property type="entry name" value="FERM_F1_DdMyo7_like"/>
    <property type="match status" value="1"/>
</dbReference>
<dbReference type="Proteomes" id="UP000825002">
    <property type="component" value="Unassembled WGS sequence"/>
</dbReference>
<feature type="coiled-coil region" evidence="6">
    <location>
        <begin position="1296"/>
        <end position="1323"/>
    </location>
</feature>
<evidence type="ECO:0000256" key="2">
    <source>
        <dbReference type="ARBA" id="ARBA00022840"/>
    </source>
</evidence>
<feature type="compositionally biased region" description="Polar residues" evidence="7">
    <location>
        <begin position="1074"/>
        <end position="1100"/>
    </location>
</feature>
<evidence type="ECO:0000256" key="7">
    <source>
        <dbReference type="SAM" id="MobiDB-lite"/>
    </source>
</evidence>
<keyword evidence="3 5" id="KW-0518">Myosin</keyword>
<dbReference type="InterPro" id="IPR038185">
    <property type="entry name" value="MyTH4_dom_sf"/>
</dbReference>
<feature type="compositionally biased region" description="Pro residues" evidence="7">
    <location>
        <begin position="1186"/>
        <end position="1200"/>
    </location>
</feature>
<dbReference type="Gene3D" id="3.10.20.90">
    <property type="entry name" value="Phosphatidylinositol 3-kinase Catalytic Subunit, Chain A, domain 1"/>
    <property type="match status" value="2"/>
</dbReference>
<dbReference type="Gene3D" id="3.40.850.10">
    <property type="entry name" value="Kinesin motor domain"/>
    <property type="match status" value="2"/>
</dbReference>
<dbReference type="Gene3D" id="1.20.80.10">
    <property type="match status" value="2"/>
</dbReference>
<feature type="domain" description="FERM" evidence="8">
    <location>
        <begin position="2318"/>
        <end position="2672"/>
    </location>
</feature>
<dbReference type="PROSITE" id="PS50057">
    <property type="entry name" value="FERM_3"/>
    <property type="match status" value="2"/>
</dbReference>
<keyword evidence="12" id="KW-1185">Reference proteome</keyword>
<feature type="coiled-coil region" evidence="6">
    <location>
        <begin position="898"/>
        <end position="937"/>
    </location>
</feature>
<dbReference type="PROSITE" id="PS51456">
    <property type="entry name" value="MYOSIN_MOTOR"/>
    <property type="match status" value="1"/>
</dbReference>
<dbReference type="Gene3D" id="1.20.58.530">
    <property type="match status" value="2"/>
</dbReference>
<comment type="similarity">
    <text evidence="5">Belongs to the TRAFAC class myosin-kinesin ATPase superfamily. Myosin family.</text>
</comment>
<dbReference type="Gene3D" id="1.10.10.820">
    <property type="match status" value="1"/>
</dbReference>
<evidence type="ECO:0000256" key="5">
    <source>
        <dbReference type="PROSITE-ProRule" id="PRU00782"/>
    </source>
</evidence>
<dbReference type="Gene3D" id="6.20.240.20">
    <property type="match status" value="1"/>
</dbReference>
<dbReference type="InterPro" id="IPR011993">
    <property type="entry name" value="PH-like_dom_sf"/>
</dbReference>
<evidence type="ECO:0000313" key="12">
    <source>
        <dbReference type="Proteomes" id="UP000825002"/>
    </source>
</evidence>
<feature type="compositionally biased region" description="Low complexity" evidence="7">
    <location>
        <begin position="1057"/>
        <end position="1066"/>
    </location>
</feature>
<sequence length="2686" mass="304508">MCEHSNGWRPEDGVPDLAMMSDITGDSINLNLKVRYLKNEIYTFAGTILIAVNPYKDLDIYDPAWVARYRDRKLDQTDPHIFAISEAMYTSLVSLEGGSNQACVISGESGAGKTETTKFILSYLCSITPNKSTWMEHQILEANTILEAFGNAKTVRNDNSSRFGKFIQLCFDSHSQIKGCVIQDYLLEQSRITFQAIGERNYHVFYQLIAAGQSNPDIANKFLLKPCSSYTYLNGTNCYNINGVNDLSMFDSLRLAMSVLNMPQESCDGIFSVLSAILWLGNLQFDESSDGEKCRLSNDDYSIANNVAQLLGVDVEHLKLILLRRQINVRGIITEIPFKVAEACDNRNGMAKALYSKTFAWIVNFINASTNPGLDHDRFLGVLDIFGFENFETNSFEQLCINYANEKLHRFFNHHMFALEQELYKKEDIEFCDINYTDNTLCLDLIERPPRCILRFLSEECRMPKGDDQSFVLKLHQEFAVCAKQPFYIRSDDRRKWSTEFGVRHFAGPVTYNVSGFLKKNKDVQQIQLFELIKQSTNIHLRDISNCQWFWTSNVGSTNNGSMSEPFCIPHSDSISSSGSVSAGLSSLCSNNGVTDSNKSIDRAQIVNKVSDDTRATKCNDQRRPILKNQLSLITIPVSLESSSSESFAIQRRDSNTTSLSASSGMSAQMSHSTNSSKAKPMVADAFRHQLSSLVELLNTANPWYVRCIKPNIDKRPDDYNYEQVLIQLKYLGMSDLIKIRREGFPIHLTRHQFACRYRCLIINLRRERLKFNERIEKNDYKMSLVEENLHVTCNKMLKLLNLDLTQLRIGKSMIFLRDCIYQPLEDKRKQLFVAMSIMIQKNWRMYRTRRDYCQAKTAAIKIQDTFRAYRGRLHYLRVKRATLTIQSFVRGMFAREIASALREIKRVESEKARLRAQKEVEEKERLEREVRLAAEAEELRAAQDRQAVAESIEKIVAIAAGEEDTSQGMDVTDNQVSKIQIEVQDEVDLQGIQQTETDAPHNDGVLELNKDHRDMNELVMLLEEHGISMGDDTNGDTTLADFEKLYNILKSRMRPSDSSSINSSSANDEDRFSYTTTGTTGDADNISCSGRSQVSSTVTEDMDYITSTTTATSPATETELNDQHSIDNSQDYTHTSSSARDETVTNNAALNEDSRFHSNSIESIASITSSVSALPVSNPDSQPTLQPPSVPPLSQPPISQPTMSTAQLKVNSNQPYLPPQPPIPIVNNNVQYNNVKTQNVKYERSNRALTRIEEEPNTSVCSTPAKTPLKRIINGEKRPDTLPEIIDTNEQQQMSHSAEIKRRRLERRIQQVQQEKQNEDELIKMRMQIAQSEIASHIDQQDMKRDFQGSSGPINRVGEESIYGVSRYSMIDFAQRMFNMHPREINNNAGIVRTLTRRRKSFGGNSTCDLASSNCLTKSEMLHYITNNSIPTSHIKMHEPQNALISVTIFKNLCKYALNDSIKLDLEIKVIQSIIKHGIERVELRDEIYVQIARQLNKNPHQTQVLRLWILLGLVSTSFSPSKAFSKYLISFLRNQPRKDPAISCHAQFCLDNLEAPRTHTRRLPPSCLEIQACKDLTNISVKVHLLNGKYELIRIHPCDTVADTIATLANKIHLQSIEGWALYESYASGNSKYAAPGMDKSDVDYERMLRSYHYIADIISVWQGEPAQKCHTPVSLRLAQKRISDGNFRLIFKKRLFKKKHEIRRDPTEIYLLYAQAVHQVVKKDDFMVNERLALDLAGLQAQIDLGDAVVDETKTKESKKPESASKINLSSRGGGSKTKIKLVQNIDDYICARLRRQISRSKKEWCNLIASVHKCYRGINDIECKVRYLSLVIYHFPLYGTSLFYVSFKGYHEFGSQVLLGVDVNGIKILRPNDKTLLKAHNYNTMHPSVTIFEDGDLLQLGIIGDNGCLTFQTKDKEEIALLMTSYCSHLSLFWSGPNGSNSISALDPTTESAITAKRRRLKTTLEDRKRVHQAVQSTRRALCQSGMLRKPSEEVQGNLLTNTLRRLSAKSRSHSVIDAKIVHGGAKQENNHGSILYGSIYGFAGKKCDDKIDEGSDIYGSSSTYGSLKRKEPEPIGGATAASVAEEWTKSFPHSYWAFTKSSLTNSLLIISDPVLEEAALNIFQSILRYSGLSIASPTFNENVYQSESVTGSSESSDSGVSSQQLYIKNSSLSSASSNEIYDVNLHQMDQTELIRLAQSIIARCLQEDAEILRNELFLQLIKQTSDHPDPNSRVNSRHWQLLALACSITYPSDSKIYSYLVAHLQRCSLDQVTDEGQYAQFTHRNLIGTKETRGRRFTPSEIEIISTINCRRIYARVYFLDGQFQAVEFDPCATISEVLEQIKQKIGLHRSSSGYALFQPLDEQFEQVLHPGQKVGDAISQWETWHKNKQARLLQQQRELRLRNMDAVTNGHGFTNSAAIPEPQLINKNRTHQFVFKKYLFIDNPAKLEDDPVERELLYHQTIHTIKEDKFPFCERDAAMLCALKAQIDHGDCSGIVDNCHQAAEALRNRYLDVIMSMLPSRMHDKIPVNMIASHHLAIRGMSQVVAKKSFFNLINSLSCFDGGTIMLHQASVYDVTQTFATAWPSNIWLAIDQHGIHMLMARTKRILATCDYTSMVHFSCNNNCLMIVASLKTAPGKQVKYIIYSEQASRIRQQIADYNNFLKNSVGCKRRKCVEFDIKQ</sequence>
<keyword evidence="6" id="KW-0175">Coiled coil</keyword>
<dbReference type="Pfam" id="PF21989">
    <property type="entry name" value="RA_2"/>
    <property type="match status" value="2"/>
</dbReference>
<dbReference type="InterPro" id="IPR035963">
    <property type="entry name" value="FERM_2"/>
</dbReference>
<dbReference type="SMART" id="SM00015">
    <property type="entry name" value="IQ"/>
    <property type="match status" value="3"/>
</dbReference>
<dbReference type="Gene3D" id="1.25.40.530">
    <property type="entry name" value="MyTH4 domain"/>
    <property type="match status" value="2"/>
</dbReference>
<evidence type="ECO:0000256" key="1">
    <source>
        <dbReference type="ARBA" id="ARBA00022741"/>
    </source>
</evidence>
<dbReference type="SUPFAM" id="SSF52540">
    <property type="entry name" value="P-loop containing nucleoside triphosphate hydrolases"/>
    <property type="match status" value="1"/>
</dbReference>
<accession>A0ABQ7SB46</accession>
<evidence type="ECO:0000259" key="9">
    <source>
        <dbReference type="PROSITE" id="PS51016"/>
    </source>
</evidence>
<dbReference type="SMART" id="SM00139">
    <property type="entry name" value="MyTH4"/>
    <property type="match status" value="2"/>
</dbReference>
<feature type="domain" description="MyTH4" evidence="9">
    <location>
        <begin position="1426"/>
        <end position="1576"/>
    </location>
</feature>
<feature type="domain" description="MyTH4" evidence="9">
    <location>
        <begin position="2103"/>
        <end position="2313"/>
    </location>
</feature>
<dbReference type="InterPro" id="IPR000857">
    <property type="entry name" value="MyTH4_dom"/>
</dbReference>
<dbReference type="Pfam" id="PF00612">
    <property type="entry name" value="IQ"/>
    <property type="match status" value="2"/>
</dbReference>
<dbReference type="InterPro" id="IPR001609">
    <property type="entry name" value="Myosin_head_motor_dom-like"/>
</dbReference>
<feature type="domain" description="Myosin motor" evidence="10">
    <location>
        <begin position="12"/>
        <end position="830"/>
    </location>
</feature>
<feature type="region of interest" description="Actin-binding" evidence="5">
    <location>
        <begin position="691"/>
        <end position="713"/>
    </location>
</feature>
<evidence type="ECO:0000256" key="4">
    <source>
        <dbReference type="ARBA" id="ARBA00023175"/>
    </source>
</evidence>
<dbReference type="InterPro" id="IPR027417">
    <property type="entry name" value="P-loop_NTPase"/>
</dbReference>
<dbReference type="SMART" id="SM00242">
    <property type="entry name" value="MYSc"/>
    <property type="match status" value="1"/>
</dbReference>
<organism evidence="11 12">
    <name type="scientific">Fragariocoptes setiger</name>
    <dbReference type="NCBI Taxonomy" id="1670756"/>
    <lineage>
        <taxon>Eukaryota</taxon>
        <taxon>Metazoa</taxon>
        <taxon>Ecdysozoa</taxon>
        <taxon>Arthropoda</taxon>
        <taxon>Chelicerata</taxon>
        <taxon>Arachnida</taxon>
        <taxon>Acari</taxon>
        <taxon>Acariformes</taxon>
        <taxon>Trombidiformes</taxon>
        <taxon>Prostigmata</taxon>
        <taxon>Eupodina</taxon>
        <taxon>Eriophyoidea</taxon>
        <taxon>Phytoptidae</taxon>
        <taxon>Fragariocoptes</taxon>
    </lineage>
</organism>
<feature type="region of interest" description="Disordered" evidence="7">
    <location>
        <begin position="1757"/>
        <end position="1778"/>
    </location>
</feature>
<dbReference type="InterPro" id="IPR000299">
    <property type="entry name" value="FERM_domain"/>
</dbReference>
<reference evidence="11 12" key="1">
    <citation type="submission" date="2020-10" db="EMBL/GenBank/DDBJ databases">
        <authorList>
            <person name="Klimov P.B."/>
            <person name="Dyachkov S.M."/>
            <person name="Chetverikov P.E."/>
        </authorList>
    </citation>
    <scope>NUCLEOTIDE SEQUENCE [LARGE SCALE GENOMIC DNA]</scope>
    <source>
        <strain evidence="11">BMOC 18-1129-001#AD2665</strain>
        <tissue evidence="11">Entire mites</tissue>
    </source>
</reference>
<evidence type="ECO:0000313" key="11">
    <source>
        <dbReference type="EMBL" id="KAG9510621.1"/>
    </source>
</evidence>
<dbReference type="Gene3D" id="2.30.29.30">
    <property type="entry name" value="Pleckstrin-homology domain (PH domain)/Phosphotyrosine-binding domain (PTB)"/>
    <property type="match status" value="2"/>
</dbReference>
<dbReference type="InterPro" id="IPR014352">
    <property type="entry name" value="FERM/acyl-CoA-bd_prot_sf"/>
</dbReference>
<feature type="region of interest" description="Disordered" evidence="7">
    <location>
        <begin position="1054"/>
        <end position="1143"/>
    </location>
</feature>
<proteinExistence type="inferred from homology"/>
<dbReference type="Gene3D" id="1.20.120.720">
    <property type="entry name" value="Myosin VI head, motor domain, U50 subdomain"/>
    <property type="match status" value="1"/>
</dbReference>
<dbReference type="SUPFAM" id="SSF47031">
    <property type="entry name" value="Second domain of FERM"/>
    <property type="match status" value="2"/>
</dbReference>
<gene>
    <name evidence="11" type="primary">myoI</name>
    <name evidence="11" type="ORF">GZH46_00826</name>
</gene>
<dbReference type="SMART" id="SM00295">
    <property type="entry name" value="B41"/>
    <property type="match status" value="2"/>
</dbReference>
<dbReference type="Gene3D" id="1.20.5.190">
    <property type="match status" value="1"/>
</dbReference>